<gene>
    <name evidence="2" type="ORF">HOLleu_08098</name>
</gene>
<feature type="region of interest" description="Disordered" evidence="1">
    <location>
        <begin position="342"/>
        <end position="378"/>
    </location>
</feature>
<protein>
    <submittedName>
        <fullName evidence="2">Uncharacterized protein</fullName>
    </submittedName>
</protein>
<keyword evidence="3" id="KW-1185">Reference proteome</keyword>
<dbReference type="Proteomes" id="UP001152320">
    <property type="component" value="Chromosome 3"/>
</dbReference>
<reference evidence="2" key="1">
    <citation type="submission" date="2021-10" db="EMBL/GenBank/DDBJ databases">
        <title>Tropical sea cucumber genome reveals ecological adaptation and Cuvierian tubules defense mechanism.</title>
        <authorList>
            <person name="Chen T."/>
        </authorList>
    </citation>
    <scope>NUCLEOTIDE SEQUENCE</scope>
    <source>
        <strain evidence="2">Nanhai2018</strain>
        <tissue evidence="2">Muscle</tissue>
    </source>
</reference>
<evidence type="ECO:0000256" key="1">
    <source>
        <dbReference type="SAM" id="MobiDB-lite"/>
    </source>
</evidence>
<dbReference type="PANTHER" id="PTHR37935:SF1">
    <property type="entry name" value="CHROMOSOME UNDETERMINED SCAFFOLD_14, WHOLE GENOME SHOTGUN SEQUENCE"/>
    <property type="match status" value="1"/>
</dbReference>
<proteinExistence type="predicted"/>
<name>A0A9Q1CIL0_HOLLE</name>
<accession>A0A9Q1CIL0</accession>
<dbReference type="AlphaFoldDB" id="A0A9Q1CIL0"/>
<dbReference type="OrthoDB" id="276540at2759"/>
<feature type="compositionally biased region" description="Basic and acidic residues" evidence="1">
    <location>
        <begin position="350"/>
        <end position="369"/>
    </location>
</feature>
<comment type="caution">
    <text evidence="2">The sequence shown here is derived from an EMBL/GenBank/DDBJ whole genome shotgun (WGS) entry which is preliminary data.</text>
</comment>
<evidence type="ECO:0000313" key="3">
    <source>
        <dbReference type="Proteomes" id="UP001152320"/>
    </source>
</evidence>
<evidence type="ECO:0000313" key="2">
    <source>
        <dbReference type="EMBL" id="KAJ8045154.1"/>
    </source>
</evidence>
<dbReference type="EMBL" id="JAIZAY010000003">
    <property type="protein sequence ID" value="KAJ8045154.1"/>
    <property type="molecule type" value="Genomic_DNA"/>
</dbReference>
<sequence>MHIIHTIIGYPTTQLLSKTGQHLFKQKPLKFMQVVFGSCQPLSSLNSPFMCSRMLPLPLYSVIHLKTFHSVQAIGMTKSLSLKSSPSQHIRYQSHSKQSKTQFPRETTPDDISVIERLHRLEDSLRYHGYSTIRIALGFAAVIGLSLYLFRDALRDNVADEVSQVASRSLEDEMVIGKVEHFAKSLLQAISNDDGMKKMASDFVAQVIDREESRQAVKVLVINVLNDSNTQKQLGQTFRELIVKAVSDKSTLSALKKALSDILQDETTREAVKDLLKTVFSQEEVVLATSEFFKEVIKSETVVHQATTLGKQVTENVIIDPKIQEATSKTIWKAVKFSVTPRWFGGGASEKTDSKQSEEKTEQHSKTDTSDEEEPWQS</sequence>
<dbReference type="PANTHER" id="PTHR37935">
    <property type="entry name" value="CHROMOSOME UNDETERMINED SCAFFOLD_14, WHOLE GENOME SHOTGUN SEQUENCE"/>
    <property type="match status" value="1"/>
</dbReference>
<organism evidence="2 3">
    <name type="scientific">Holothuria leucospilota</name>
    <name type="common">Black long sea cucumber</name>
    <name type="synonym">Mertensiothuria leucospilota</name>
    <dbReference type="NCBI Taxonomy" id="206669"/>
    <lineage>
        <taxon>Eukaryota</taxon>
        <taxon>Metazoa</taxon>
        <taxon>Echinodermata</taxon>
        <taxon>Eleutherozoa</taxon>
        <taxon>Echinozoa</taxon>
        <taxon>Holothuroidea</taxon>
        <taxon>Aspidochirotacea</taxon>
        <taxon>Aspidochirotida</taxon>
        <taxon>Holothuriidae</taxon>
        <taxon>Holothuria</taxon>
    </lineage>
</organism>